<dbReference type="PANTHER" id="PTHR31423:SF3">
    <property type="entry name" value="PROLYL-TRNA SYNTHETASE ASSOCIATED DOMAIN-CONTAINING PROTEIN 1-RELATED"/>
    <property type="match status" value="1"/>
</dbReference>
<protein>
    <recommendedName>
        <fullName evidence="2">YbaK/aminoacyl-tRNA synthetase-associated domain-containing protein</fullName>
    </recommendedName>
</protein>
<dbReference type="FunFam" id="3.90.960.10:FF:000005">
    <property type="entry name" value="Putative prolyl-tRNA synthetase"/>
    <property type="match status" value="1"/>
</dbReference>
<evidence type="ECO:0000313" key="3">
    <source>
        <dbReference type="EMBL" id="AQS87239.1"/>
    </source>
</evidence>
<dbReference type="RefSeq" id="WP_077806212.1">
    <property type="nucleotide sequence ID" value="NZ_BJXS01000008.1"/>
</dbReference>
<accession>A0A1U9KN72</accession>
<sequence>MQSALSEFLASLGICPQEVTHPPVHTVRDAYAHYAGLQGLHTKNLFLKDARGSLFLVTLPAERQVDMKALAPMLGARRLSFGSPDLMREVLATEPGSLGPLSLIADRKRQVRFAIDAELLDADAITCHPLDNTRTWVVATDDLRRILQAWHVEPLVLVFDGSPEQPVFV</sequence>
<dbReference type="Proteomes" id="UP000188604">
    <property type="component" value="Chromosome"/>
</dbReference>
<keyword evidence="4" id="KW-1185">Reference proteome</keyword>
<dbReference type="InterPro" id="IPR040285">
    <property type="entry name" value="ProX/PRXD1"/>
</dbReference>
<dbReference type="Pfam" id="PF04073">
    <property type="entry name" value="tRNA_edit"/>
    <property type="match status" value="1"/>
</dbReference>
<gene>
    <name evidence="3" type="ORF">A0U93_03980</name>
</gene>
<evidence type="ECO:0000259" key="2">
    <source>
        <dbReference type="Pfam" id="PF04073"/>
    </source>
</evidence>
<reference evidence="3 4" key="1">
    <citation type="submission" date="2016-03" db="EMBL/GenBank/DDBJ databases">
        <title>Acetic acid bacteria sequencing.</title>
        <authorList>
            <person name="Brandt J."/>
            <person name="Jakob F."/>
            <person name="Vogel R.F."/>
        </authorList>
    </citation>
    <scope>NUCLEOTIDE SEQUENCE [LARGE SCALE GENOMIC DNA]</scope>
    <source>
        <strain evidence="3 4">NBRC 101099</strain>
    </source>
</reference>
<dbReference type="KEGG" id="nch:A0U93_03980"/>
<proteinExistence type="inferred from homology"/>
<dbReference type="EMBL" id="CP014691">
    <property type="protein sequence ID" value="AQS87239.1"/>
    <property type="molecule type" value="Genomic_DNA"/>
</dbReference>
<dbReference type="STRING" id="320497.A0U93_03980"/>
<feature type="domain" description="YbaK/aminoacyl-tRNA synthetase-associated" evidence="2">
    <location>
        <begin position="21"/>
        <end position="146"/>
    </location>
</feature>
<evidence type="ECO:0000256" key="1">
    <source>
        <dbReference type="ARBA" id="ARBA00010201"/>
    </source>
</evidence>
<comment type="similarity">
    <text evidence="1">Belongs to the PRORSD1 family.</text>
</comment>
<dbReference type="InterPro" id="IPR036754">
    <property type="entry name" value="YbaK/aa-tRNA-synt-asso_dom_sf"/>
</dbReference>
<dbReference type="GO" id="GO:0002161">
    <property type="term" value="F:aminoacyl-tRNA deacylase activity"/>
    <property type="evidence" value="ECO:0007669"/>
    <property type="project" value="InterPro"/>
</dbReference>
<dbReference type="PANTHER" id="PTHR31423">
    <property type="entry name" value="YBAK DOMAIN-CONTAINING PROTEIN"/>
    <property type="match status" value="1"/>
</dbReference>
<dbReference type="AlphaFoldDB" id="A0A1U9KN72"/>
<evidence type="ECO:0000313" key="4">
    <source>
        <dbReference type="Proteomes" id="UP000188604"/>
    </source>
</evidence>
<dbReference type="CDD" id="cd04335">
    <property type="entry name" value="PrdX_deacylase"/>
    <property type="match status" value="1"/>
</dbReference>
<dbReference type="InterPro" id="IPR007214">
    <property type="entry name" value="YbaK/aa-tRNA-synth-assoc-dom"/>
</dbReference>
<dbReference type="SUPFAM" id="SSF55826">
    <property type="entry name" value="YbaK/ProRS associated domain"/>
    <property type="match status" value="1"/>
</dbReference>
<name>A0A1U9KN72_9PROT</name>
<organism evidence="3 4">
    <name type="scientific">Neoasaia chiangmaiensis</name>
    <dbReference type="NCBI Taxonomy" id="320497"/>
    <lineage>
        <taxon>Bacteria</taxon>
        <taxon>Pseudomonadati</taxon>
        <taxon>Pseudomonadota</taxon>
        <taxon>Alphaproteobacteria</taxon>
        <taxon>Acetobacterales</taxon>
        <taxon>Acetobacteraceae</taxon>
        <taxon>Neoasaia</taxon>
    </lineage>
</organism>
<dbReference type="Gene3D" id="3.90.960.10">
    <property type="entry name" value="YbaK/aminoacyl-tRNA synthetase-associated domain"/>
    <property type="match status" value="1"/>
</dbReference>
<dbReference type="OrthoDB" id="5145315at2"/>